<keyword evidence="4" id="KW-1185">Reference proteome</keyword>
<evidence type="ECO:0000313" key="4">
    <source>
        <dbReference type="Proteomes" id="UP000824890"/>
    </source>
</evidence>
<feature type="domain" description="DUF4283" evidence="2">
    <location>
        <begin position="66"/>
        <end position="140"/>
    </location>
</feature>
<evidence type="ECO:0000313" key="3">
    <source>
        <dbReference type="EMBL" id="KAH0873518.1"/>
    </source>
</evidence>
<evidence type="ECO:0000256" key="1">
    <source>
        <dbReference type="SAM" id="MobiDB-lite"/>
    </source>
</evidence>
<feature type="region of interest" description="Disordered" evidence="1">
    <location>
        <begin position="1"/>
        <end position="48"/>
    </location>
</feature>
<feature type="non-terminal residue" evidence="3">
    <location>
        <position position="1"/>
    </location>
</feature>
<sequence length="428" mass="47379">AMETLGDNDSDSTRDSQLLPEADAEGKERSPWAKTPPTEPPPPSAPVDGVVEIIIPDEILADPNTLWQCYVVGYFIGDAPHIGSIHATVNRLWSSPKMGNKIDVQFLKKNTVLFRIENPHMRARVIQRQYWHIANVPLVIDLKGVPSPLISQRALKCLSRAAGKFVKLHPNTEKCTRLDVARVLVEVNLCKPLVEKIICLDKDGRKVMIDEVMNRTSAGSNDLDNNRNVVKDLLLELEGLPPALGSDVVGDVSRKCFEVGGTSQTGTEVETESAENQVWALVGRESPPSPRNRKKNETNGDEMQGEDEVIISPSRFNVLALEDIVEENEKEEDELEEGEMETGELKVGAKIKESSKSGRLRSSASLKLSKQVPIRANSKAVKSSNNPKKASDRKLLNKTHYGNLPYKTKLAFEEMCHCQNVVLLDPTP</sequence>
<dbReference type="Pfam" id="PF14111">
    <property type="entry name" value="DUF4283"/>
    <property type="match status" value="1"/>
</dbReference>
<dbReference type="PANTHER" id="PTHR31286:SF148">
    <property type="entry name" value="DUF4283 DOMAIN-CONTAINING PROTEIN"/>
    <property type="match status" value="1"/>
</dbReference>
<reference evidence="3 4" key="1">
    <citation type="submission" date="2021-05" db="EMBL/GenBank/DDBJ databases">
        <title>Genome Assembly of Synthetic Allotetraploid Brassica napus Reveals Homoeologous Exchanges between Subgenomes.</title>
        <authorList>
            <person name="Davis J.T."/>
        </authorList>
    </citation>
    <scope>NUCLEOTIDE SEQUENCE [LARGE SCALE GENOMIC DNA]</scope>
    <source>
        <strain evidence="4">cv. Da-Ae</strain>
        <tissue evidence="3">Seedling</tissue>
    </source>
</reference>
<dbReference type="EMBL" id="JAGKQM010000016">
    <property type="protein sequence ID" value="KAH0873518.1"/>
    <property type="molecule type" value="Genomic_DNA"/>
</dbReference>
<feature type="compositionally biased region" description="Acidic residues" evidence="1">
    <location>
        <begin position="1"/>
        <end position="10"/>
    </location>
</feature>
<feature type="non-terminal residue" evidence="3">
    <location>
        <position position="428"/>
    </location>
</feature>
<gene>
    <name evidence="3" type="ORF">HID58_070880</name>
</gene>
<proteinExistence type="predicted"/>
<protein>
    <recommendedName>
        <fullName evidence="2">DUF4283 domain-containing protein</fullName>
    </recommendedName>
</protein>
<comment type="caution">
    <text evidence="3">The sequence shown here is derived from an EMBL/GenBank/DDBJ whole genome shotgun (WGS) entry which is preliminary data.</text>
</comment>
<evidence type="ECO:0000259" key="2">
    <source>
        <dbReference type="Pfam" id="PF14111"/>
    </source>
</evidence>
<dbReference type="Proteomes" id="UP000824890">
    <property type="component" value="Unassembled WGS sequence"/>
</dbReference>
<dbReference type="InterPro" id="IPR025558">
    <property type="entry name" value="DUF4283"/>
</dbReference>
<feature type="region of interest" description="Disordered" evidence="1">
    <location>
        <begin position="282"/>
        <end position="307"/>
    </location>
</feature>
<dbReference type="PANTHER" id="PTHR31286">
    <property type="entry name" value="GLYCINE-RICH CELL WALL STRUCTURAL PROTEIN 1.8-LIKE"/>
    <property type="match status" value="1"/>
</dbReference>
<organism evidence="3 4">
    <name type="scientific">Brassica napus</name>
    <name type="common">Rape</name>
    <dbReference type="NCBI Taxonomy" id="3708"/>
    <lineage>
        <taxon>Eukaryota</taxon>
        <taxon>Viridiplantae</taxon>
        <taxon>Streptophyta</taxon>
        <taxon>Embryophyta</taxon>
        <taxon>Tracheophyta</taxon>
        <taxon>Spermatophyta</taxon>
        <taxon>Magnoliopsida</taxon>
        <taxon>eudicotyledons</taxon>
        <taxon>Gunneridae</taxon>
        <taxon>Pentapetalae</taxon>
        <taxon>rosids</taxon>
        <taxon>malvids</taxon>
        <taxon>Brassicales</taxon>
        <taxon>Brassicaceae</taxon>
        <taxon>Brassiceae</taxon>
        <taxon>Brassica</taxon>
    </lineage>
</organism>
<name>A0ABQ7Z026_BRANA</name>
<accession>A0ABQ7Z026</accession>
<dbReference type="InterPro" id="IPR040256">
    <property type="entry name" value="At4g02000-like"/>
</dbReference>